<evidence type="ECO:0000313" key="6">
    <source>
        <dbReference type="EMBL" id="KAL2809463.1"/>
    </source>
</evidence>
<name>A0ABR4H1X8_9EURO</name>
<dbReference type="InterPro" id="IPR002504">
    <property type="entry name" value="NADK"/>
</dbReference>
<keyword evidence="2" id="KW-0808">Transferase</keyword>
<dbReference type="EMBL" id="JBFXLT010000088">
    <property type="protein sequence ID" value="KAL2809463.1"/>
    <property type="molecule type" value="Genomic_DNA"/>
</dbReference>
<evidence type="ECO:0000256" key="5">
    <source>
        <dbReference type="ARBA" id="ARBA00023027"/>
    </source>
</evidence>
<proteinExistence type="inferred from homology"/>
<evidence type="ECO:0000313" key="7">
    <source>
        <dbReference type="Proteomes" id="UP001610334"/>
    </source>
</evidence>
<comment type="similarity">
    <text evidence="1">Belongs to the NAD kinase family.</text>
</comment>
<evidence type="ECO:0000256" key="2">
    <source>
        <dbReference type="ARBA" id="ARBA00022679"/>
    </source>
</evidence>
<gene>
    <name evidence="6" type="ORF">BJX63DRAFT_355239</name>
</gene>
<reference evidence="6 7" key="1">
    <citation type="submission" date="2024-07" db="EMBL/GenBank/DDBJ databases">
        <title>Section-level genome sequencing and comparative genomics of Aspergillus sections Usti and Cavernicolus.</title>
        <authorList>
            <consortium name="Lawrence Berkeley National Laboratory"/>
            <person name="Nybo J.L."/>
            <person name="Vesth T.C."/>
            <person name="Theobald S."/>
            <person name="Frisvad J.C."/>
            <person name="Larsen T.O."/>
            <person name="Kjaerboelling I."/>
            <person name="Rothschild-Mancinelli K."/>
            <person name="Lyhne E.K."/>
            <person name="Kogle M.E."/>
            <person name="Barry K."/>
            <person name="Clum A."/>
            <person name="Na H."/>
            <person name="Ledsgaard L."/>
            <person name="Lin J."/>
            <person name="Lipzen A."/>
            <person name="Kuo A."/>
            <person name="Riley R."/>
            <person name="Mondo S."/>
            <person name="Labutti K."/>
            <person name="Haridas S."/>
            <person name="Pangalinan J."/>
            <person name="Salamov A.A."/>
            <person name="Simmons B.A."/>
            <person name="Magnuson J.K."/>
            <person name="Chen J."/>
            <person name="Drula E."/>
            <person name="Henrissat B."/>
            <person name="Wiebenga A."/>
            <person name="Lubbers R.J."/>
            <person name="Gomes A.C."/>
            <person name="Makela M.R."/>
            <person name="Stajich J."/>
            <person name="Grigoriev I.V."/>
            <person name="Mortensen U.H."/>
            <person name="De Vries R.P."/>
            <person name="Baker S.E."/>
            <person name="Andersen M.R."/>
        </authorList>
    </citation>
    <scope>NUCLEOTIDE SEQUENCE [LARGE SCALE GENOMIC DNA]</scope>
    <source>
        <strain evidence="6 7">CBS 588.65</strain>
    </source>
</reference>
<dbReference type="Gene3D" id="2.60.200.30">
    <property type="entry name" value="Probable inorganic polyphosphate/atp-NAD kinase, domain 2"/>
    <property type="match status" value="1"/>
</dbReference>
<dbReference type="Gene3D" id="3.40.50.10330">
    <property type="entry name" value="Probable inorganic polyphosphate/atp-NAD kinase, domain 1"/>
    <property type="match status" value="1"/>
</dbReference>
<dbReference type="Pfam" id="PF01513">
    <property type="entry name" value="NAD_kinase"/>
    <property type="match status" value="1"/>
</dbReference>
<accession>A0ABR4H1X8</accession>
<dbReference type="SUPFAM" id="SSF111331">
    <property type="entry name" value="NAD kinase/diacylglycerol kinase-like"/>
    <property type="match status" value="1"/>
</dbReference>
<keyword evidence="7" id="KW-1185">Reference proteome</keyword>
<evidence type="ECO:0000256" key="4">
    <source>
        <dbReference type="ARBA" id="ARBA00022857"/>
    </source>
</evidence>
<protein>
    <submittedName>
        <fullName evidence="6">ATP-NAD kinase-like domain-containing protein</fullName>
    </submittedName>
</protein>
<comment type="caution">
    <text evidence="6">The sequence shown here is derived from an EMBL/GenBank/DDBJ whole genome shotgun (WGS) entry which is preliminary data.</text>
</comment>
<dbReference type="PANTHER" id="PTHR20275">
    <property type="entry name" value="NAD KINASE"/>
    <property type="match status" value="1"/>
</dbReference>
<evidence type="ECO:0000256" key="3">
    <source>
        <dbReference type="ARBA" id="ARBA00022777"/>
    </source>
</evidence>
<dbReference type="Pfam" id="PF20143">
    <property type="entry name" value="NAD_kinase_C"/>
    <property type="match status" value="1"/>
</dbReference>
<sequence length="445" mass="48274">MKPAISRVPALRIYPGLRSSWRRNFSVSPRRHEIRDIETLPGRLIPSYQEPNENDLLSLQWPTPPRNVFVVKKDCAPEVTESLIEFISHATSTYPSIGIILEPKVAEEIHSSLPFPVYSAPVARLSSALHRKVDLSVTLGGDGTILHASSLFATCVNVPPMLSFSMGTLGFLGEWKFAEYKRAFREVYMSGAGVGDRASVLGVSQSSAAAEPLLEGTTGWSSIRGKSMGVNRGARILMRNRLKVGLFAPDGSPVEVVDKCSEPAQGAGSEGLYVMNELLLHRGKEPHLAIVDVYVGGRFLTEAVADGIIISTPTGSTAYSLSSGGSIVHPLVPAVLLTPICARSLSFRPLVLPASTSITLRLSEKNRGRELEVSIDGVNMTQGMTAGMEARVWNEEMRHGKNEWQGGVPCVMRRIMGSEAHDTEAHDGWVGGLNGLLKFNYPFGE</sequence>
<dbReference type="Proteomes" id="UP001610334">
    <property type="component" value="Unassembled WGS sequence"/>
</dbReference>
<dbReference type="PANTHER" id="PTHR20275:SF26">
    <property type="entry name" value="NADH KINASE POS5, MITOCHONDRIAL"/>
    <property type="match status" value="1"/>
</dbReference>
<dbReference type="InterPro" id="IPR017438">
    <property type="entry name" value="ATP-NAD_kinase_N"/>
</dbReference>
<evidence type="ECO:0000256" key="1">
    <source>
        <dbReference type="ARBA" id="ARBA00010995"/>
    </source>
</evidence>
<dbReference type="InterPro" id="IPR017437">
    <property type="entry name" value="ATP-NAD_kinase_PpnK-typ_C"/>
</dbReference>
<dbReference type="InterPro" id="IPR016064">
    <property type="entry name" value="NAD/diacylglycerol_kinase_sf"/>
</dbReference>
<keyword evidence="4" id="KW-0521">NADP</keyword>
<dbReference type="HAMAP" id="MF_00361">
    <property type="entry name" value="NAD_kinase"/>
    <property type="match status" value="1"/>
</dbReference>
<keyword evidence="3" id="KW-0418">Kinase</keyword>
<keyword evidence="5" id="KW-0520">NAD</keyword>
<organism evidence="6 7">
    <name type="scientific">Aspergillus granulosus</name>
    <dbReference type="NCBI Taxonomy" id="176169"/>
    <lineage>
        <taxon>Eukaryota</taxon>
        <taxon>Fungi</taxon>
        <taxon>Dikarya</taxon>
        <taxon>Ascomycota</taxon>
        <taxon>Pezizomycotina</taxon>
        <taxon>Eurotiomycetes</taxon>
        <taxon>Eurotiomycetidae</taxon>
        <taxon>Eurotiales</taxon>
        <taxon>Aspergillaceae</taxon>
        <taxon>Aspergillus</taxon>
        <taxon>Aspergillus subgen. Nidulantes</taxon>
    </lineage>
</organism>